<evidence type="ECO:0000313" key="3">
    <source>
        <dbReference type="EMBL" id="RWS25136.1"/>
    </source>
</evidence>
<dbReference type="PANTHER" id="PTHR18952">
    <property type="entry name" value="CARBONIC ANHYDRASE"/>
    <property type="match status" value="1"/>
</dbReference>
<dbReference type="PANTHER" id="PTHR18952:SF278">
    <property type="entry name" value="CARBONIC ANHYDRASE"/>
    <property type="match status" value="1"/>
</dbReference>
<dbReference type="Gene3D" id="3.10.200.10">
    <property type="entry name" value="Alpha carbonic anhydrase"/>
    <property type="match status" value="1"/>
</dbReference>
<dbReference type="EMBL" id="NCKV01004022">
    <property type="protein sequence ID" value="RWS25136.1"/>
    <property type="molecule type" value="Genomic_DNA"/>
</dbReference>
<dbReference type="VEuPathDB" id="VectorBase:LDEU006904"/>
<dbReference type="SMART" id="SM01057">
    <property type="entry name" value="Carb_anhydrase"/>
    <property type="match status" value="1"/>
</dbReference>
<evidence type="ECO:0000259" key="2">
    <source>
        <dbReference type="PROSITE" id="PS51144"/>
    </source>
</evidence>
<keyword evidence="4" id="KW-1185">Reference proteome</keyword>
<proteinExistence type="inferred from homology"/>
<gene>
    <name evidence="3" type="ORF">B4U80_13825</name>
</gene>
<comment type="similarity">
    <text evidence="1">Belongs to the alpha-carbonic anhydrase family.</text>
</comment>
<dbReference type="GO" id="GO:0004089">
    <property type="term" value="F:carbonate dehydratase activity"/>
    <property type="evidence" value="ECO:0007669"/>
    <property type="project" value="InterPro"/>
</dbReference>
<dbReference type="Proteomes" id="UP000288716">
    <property type="component" value="Unassembled WGS sequence"/>
</dbReference>
<dbReference type="SUPFAM" id="SSF51069">
    <property type="entry name" value="Carbonic anhydrase"/>
    <property type="match status" value="1"/>
</dbReference>
<dbReference type="OrthoDB" id="429145at2759"/>
<name>A0A443SC55_9ACAR</name>
<dbReference type="AlphaFoldDB" id="A0A443SC55"/>
<dbReference type="GO" id="GO:0005886">
    <property type="term" value="C:plasma membrane"/>
    <property type="evidence" value="ECO:0007669"/>
    <property type="project" value="TreeGrafter"/>
</dbReference>
<dbReference type="InterPro" id="IPR023561">
    <property type="entry name" value="Carbonic_anhydrase_a-class"/>
</dbReference>
<dbReference type="InterPro" id="IPR036398">
    <property type="entry name" value="CA_dom_sf"/>
</dbReference>
<dbReference type="GO" id="GO:0008270">
    <property type="term" value="F:zinc ion binding"/>
    <property type="evidence" value="ECO:0007669"/>
    <property type="project" value="InterPro"/>
</dbReference>
<organism evidence="3 4">
    <name type="scientific">Leptotrombidium deliense</name>
    <dbReference type="NCBI Taxonomy" id="299467"/>
    <lineage>
        <taxon>Eukaryota</taxon>
        <taxon>Metazoa</taxon>
        <taxon>Ecdysozoa</taxon>
        <taxon>Arthropoda</taxon>
        <taxon>Chelicerata</taxon>
        <taxon>Arachnida</taxon>
        <taxon>Acari</taxon>
        <taxon>Acariformes</taxon>
        <taxon>Trombidiformes</taxon>
        <taxon>Prostigmata</taxon>
        <taxon>Anystina</taxon>
        <taxon>Parasitengona</taxon>
        <taxon>Trombiculoidea</taxon>
        <taxon>Trombiculidae</taxon>
        <taxon>Leptotrombidium</taxon>
    </lineage>
</organism>
<protein>
    <submittedName>
        <fullName evidence="3">Carbonic anhydrase 1-like protein</fullName>
    </submittedName>
</protein>
<evidence type="ECO:0000256" key="1">
    <source>
        <dbReference type="ARBA" id="ARBA00010718"/>
    </source>
</evidence>
<comment type="caution">
    <text evidence="3">The sequence shown here is derived from an EMBL/GenBank/DDBJ whole genome shotgun (WGS) entry which is preliminary data.</text>
</comment>
<dbReference type="STRING" id="299467.A0A443SC55"/>
<evidence type="ECO:0000313" key="4">
    <source>
        <dbReference type="Proteomes" id="UP000288716"/>
    </source>
</evidence>
<feature type="domain" description="Alpha-carbonic anhydrase" evidence="2">
    <location>
        <begin position="26"/>
        <end position="152"/>
    </location>
</feature>
<accession>A0A443SC55</accession>
<dbReference type="Pfam" id="PF00194">
    <property type="entry name" value="Carb_anhydrase"/>
    <property type="match status" value="1"/>
</dbReference>
<dbReference type="PROSITE" id="PS51144">
    <property type="entry name" value="ALPHA_CA_2"/>
    <property type="match status" value="1"/>
</dbReference>
<sequence>MFSSVAVYIIRLKDLFLVNATGGSSDDWHYIGDTGQDKWPELFDTCTGKKQSPIDIRTSSIVVNSSLKVEFLDYKVPLSGKNSVFVNDGHSAKLLPNFKNSDHLMKINVSSFPGMNFALLQLHFHWGESEHMGSEHAVNGKKYAAEVGFHIT</sequence>
<reference evidence="3 4" key="1">
    <citation type="journal article" date="2018" name="Gigascience">
        <title>Genomes of trombidid mites reveal novel predicted allergens and laterally-transferred genes associated with secondary metabolism.</title>
        <authorList>
            <person name="Dong X."/>
            <person name="Chaisiri K."/>
            <person name="Xia D."/>
            <person name="Armstrong S.D."/>
            <person name="Fang Y."/>
            <person name="Donnelly M.J."/>
            <person name="Kadowaki T."/>
            <person name="McGarry J.W."/>
            <person name="Darby A.C."/>
            <person name="Makepeace B.L."/>
        </authorList>
    </citation>
    <scope>NUCLEOTIDE SEQUENCE [LARGE SCALE GENOMIC DNA]</scope>
    <source>
        <strain evidence="3">UoL-UT</strain>
    </source>
</reference>
<dbReference type="InterPro" id="IPR001148">
    <property type="entry name" value="CA_dom"/>
</dbReference>